<dbReference type="Proteomes" id="UP000035704">
    <property type="component" value="Chromosome"/>
</dbReference>
<dbReference type="PANTHER" id="PTHR42756:SF1">
    <property type="entry name" value="TRANSCRIPTIONAL REPRESSOR OF EMRAB OPERON"/>
    <property type="match status" value="1"/>
</dbReference>
<dbReference type="KEGG" id="cace:CACET_c37150"/>
<dbReference type="PANTHER" id="PTHR42756">
    <property type="entry name" value="TRANSCRIPTIONAL REGULATOR, MARR"/>
    <property type="match status" value="1"/>
</dbReference>
<dbReference type="Pfam" id="PF01047">
    <property type="entry name" value="MarR"/>
    <property type="match status" value="1"/>
</dbReference>
<keyword evidence="3" id="KW-0804">Transcription</keyword>
<sequence>MEEQQIPQTLQNFYISFGGWMKYQYKNIRSEEGLTLAQFQALFIIHRFGLCNMSNLSETIEVSKGTMTCMLNKLVEDGYVERSSSAKDRRNVYVSLTQAGEKKVKQIKNKLLVTIDEKVRNLDESMQKEIQGVLEILMNIFQEKK</sequence>
<dbReference type="GO" id="GO:0003700">
    <property type="term" value="F:DNA-binding transcription factor activity"/>
    <property type="evidence" value="ECO:0007669"/>
    <property type="project" value="InterPro"/>
</dbReference>
<name>A0A0D8IAD1_9CLOT</name>
<keyword evidence="5" id="KW-1185">Reference proteome</keyword>
<dbReference type="SMART" id="SM00347">
    <property type="entry name" value="HTH_MARR"/>
    <property type="match status" value="1"/>
</dbReference>
<dbReference type="PRINTS" id="PR00598">
    <property type="entry name" value="HTHMARR"/>
</dbReference>
<evidence type="ECO:0000256" key="2">
    <source>
        <dbReference type="ARBA" id="ARBA00023125"/>
    </source>
</evidence>
<keyword evidence="2" id="KW-0238">DNA-binding</keyword>
<dbReference type="InterPro" id="IPR036388">
    <property type="entry name" value="WH-like_DNA-bd_sf"/>
</dbReference>
<dbReference type="PATRIC" id="fig|84022.5.peg.961"/>
<dbReference type="OrthoDB" id="9799663at2"/>
<organism evidence="4 5">
    <name type="scientific">Clostridium aceticum</name>
    <dbReference type="NCBI Taxonomy" id="84022"/>
    <lineage>
        <taxon>Bacteria</taxon>
        <taxon>Bacillati</taxon>
        <taxon>Bacillota</taxon>
        <taxon>Clostridia</taxon>
        <taxon>Eubacteriales</taxon>
        <taxon>Clostridiaceae</taxon>
        <taxon>Clostridium</taxon>
    </lineage>
</organism>
<evidence type="ECO:0000256" key="3">
    <source>
        <dbReference type="ARBA" id="ARBA00023163"/>
    </source>
</evidence>
<dbReference type="Gene3D" id="1.10.10.10">
    <property type="entry name" value="Winged helix-like DNA-binding domain superfamily/Winged helix DNA-binding domain"/>
    <property type="match status" value="1"/>
</dbReference>
<dbReference type="STRING" id="84022.CACET_c37150"/>
<dbReference type="SUPFAM" id="SSF46785">
    <property type="entry name" value="Winged helix' DNA-binding domain"/>
    <property type="match status" value="1"/>
</dbReference>
<accession>A0A0D8IAD1</accession>
<dbReference type="RefSeq" id="WP_044825492.1">
    <property type="nucleotide sequence ID" value="NZ_CP009687.1"/>
</dbReference>
<evidence type="ECO:0000313" key="5">
    <source>
        <dbReference type="Proteomes" id="UP000035704"/>
    </source>
</evidence>
<dbReference type="InterPro" id="IPR000835">
    <property type="entry name" value="HTH_MarR-typ"/>
</dbReference>
<dbReference type="GO" id="GO:0003677">
    <property type="term" value="F:DNA binding"/>
    <property type="evidence" value="ECO:0007669"/>
    <property type="project" value="UniProtKB-KW"/>
</dbReference>
<dbReference type="InterPro" id="IPR036390">
    <property type="entry name" value="WH_DNA-bd_sf"/>
</dbReference>
<protein>
    <submittedName>
        <fullName evidence="4">Transcriptional regulator MarR family</fullName>
    </submittedName>
</protein>
<proteinExistence type="predicted"/>
<evidence type="ECO:0000313" key="4">
    <source>
        <dbReference type="EMBL" id="AKL97143.1"/>
    </source>
</evidence>
<evidence type="ECO:0000256" key="1">
    <source>
        <dbReference type="ARBA" id="ARBA00023015"/>
    </source>
</evidence>
<keyword evidence="1" id="KW-0805">Transcription regulation</keyword>
<dbReference type="AlphaFoldDB" id="A0A0D8IAD1"/>
<dbReference type="PROSITE" id="PS50995">
    <property type="entry name" value="HTH_MARR_2"/>
    <property type="match status" value="1"/>
</dbReference>
<gene>
    <name evidence="4" type="ORF">CACET_c37150</name>
</gene>
<dbReference type="EMBL" id="CP009687">
    <property type="protein sequence ID" value="AKL97143.1"/>
    <property type="molecule type" value="Genomic_DNA"/>
</dbReference>
<reference evidence="4 5" key="1">
    <citation type="submission" date="2014-10" db="EMBL/GenBank/DDBJ databases">
        <title>Genome sequence of Clostridium aceticum DSM 1496.</title>
        <authorList>
            <person name="Poehlein A."/>
            <person name="Schiel-Bengelsdorf B."/>
            <person name="Gottschalk G."/>
            <person name="Duerre P."/>
            <person name="Daniel R."/>
        </authorList>
    </citation>
    <scope>NUCLEOTIDE SEQUENCE [LARGE SCALE GENOMIC DNA]</scope>
    <source>
        <strain evidence="4 5">DSM 1496</strain>
    </source>
</reference>